<gene>
    <name evidence="2" type="ORF">SNEC2469_LOCUS27452</name>
</gene>
<dbReference type="EMBL" id="CAJNJA010057837">
    <property type="protein sequence ID" value="CAE7863548.1"/>
    <property type="molecule type" value="Genomic_DNA"/>
</dbReference>
<reference evidence="2" key="1">
    <citation type="submission" date="2021-02" db="EMBL/GenBank/DDBJ databases">
        <authorList>
            <person name="Dougan E. K."/>
            <person name="Rhodes N."/>
            <person name="Thang M."/>
            <person name="Chan C."/>
        </authorList>
    </citation>
    <scope>NUCLEOTIDE SEQUENCE</scope>
</reference>
<dbReference type="Proteomes" id="UP000601435">
    <property type="component" value="Unassembled WGS sequence"/>
</dbReference>
<feature type="non-terminal residue" evidence="2">
    <location>
        <position position="187"/>
    </location>
</feature>
<protein>
    <submittedName>
        <fullName evidence="2">Uncharacterized protein</fullName>
    </submittedName>
</protein>
<name>A0A813ABX7_9DINO</name>
<comment type="caution">
    <text evidence="2">The sequence shown here is derived from an EMBL/GenBank/DDBJ whole genome shotgun (WGS) entry which is preliminary data.</text>
</comment>
<feature type="chain" id="PRO_5032696628" evidence="1">
    <location>
        <begin position="19"/>
        <end position="187"/>
    </location>
</feature>
<organism evidence="2 3">
    <name type="scientific">Symbiodinium necroappetens</name>
    <dbReference type="NCBI Taxonomy" id="1628268"/>
    <lineage>
        <taxon>Eukaryota</taxon>
        <taxon>Sar</taxon>
        <taxon>Alveolata</taxon>
        <taxon>Dinophyceae</taxon>
        <taxon>Suessiales</taxon>
        <taxon>Symbiodiniaceae</taxon>
        <taxon>Symbiodinium</taxon>
    </lineage>
</organism>
<dbReference type="OrthoDB" id="427375at2759"/>
<evidence type="ECO:0000256" key="1">
    <source>
        <dbReference type="SAM" id="SignalP"/>
    </source>
</evidence>
<evidence type="ECO:0000313" key="2">
    <source>
        <dbReference type="EMBL" id="CAE7863548.1"/>
    </source>
</evidence>
<keyword evidence="3" id="KW-1185">Reference proteome</keyword>
<keyword evidence="1" id="KW-0732">Signal</keyword>
<dbReference type="AlphaFoldDB" id="A0A813ABX7"/>
<proteinExistence type="predicted"/>
<evidence type="ECO:0000313" key="3">
    <source>
        <dbReference type="Proteomes" id="UP000601435"/>
    </source>
</evidence>
<accession>A0A813ABX7</accession>
<sequence>MAALAWLLFSLAAGAADARHLRGLRGLSEDLGSLLREDVAKAASFILKTFDIEGNQGGAPAASVDTTASGAHLVQELLSNKELTEQIMLRPTQNGLVQSGRLYDIQMKAAHVGKGTHVSTQGGLVTFSVKDLSVEVDCHYDLRLSSFRYKETGNVRARLFGDSMVLNFPVEGSGPGGCHFGKGLDLE</sequence>
<feature type="signal peptide" evidence="1">
    <location>
        <begin position="1"/>
        <end position="18"/>
    </location>
</feature>